<dbReference type="EMBL" id="CM055760">
    <property type="protein sequence ID" value="KAJ7986734.1"/>
    <property type="molecule type" value="Genomic_DNA"/>
</dbReference>
<sequence>MPVPRAPGNVVVPPRSIVCFGWLRKFLVDEYLGRDRSPPTKHLPDSGRPARREELKGDEPSHAGHVFQSIRSPYHHGAGALKFRAIRLGLGQTATEKSVSSPVRNALQGPVSVIISCPNIIPAGNEFKEVPVLSHGALGFQNQALISPVPVWPGVTSFPPQPDEPPDLPGFAAPR</sequence>
<keyword evidence="2" id="KW-1185">Reference proteome</keyword>
<proteinExistence type="predicted"/>
<comment type="caution">
    <text evidence="1">The sequence shown here is derived from an EMBL/GenBank/DDBJ whole genome shotgun (WGS) entry which is preliminary data.</text>
</comment>
<reference evidence="1" key="1">
    <citation type="submission" date="2021-05" db="EMBL/GenBank/DDBJ databases">
        <authorList>
            <person name="Pan Q."/>
            <person name="Jouanno E."/>
            <person name="Zahm M."/>
            <person name="Klopp C."/>
            <person name="Cabau C."/>
            <person name="Louis A."/>
            <person name="Berthelot C."/>
            <person name="Parey E."/>
            <person name="Roest Crollius H."/>
            <person name="Montfort J."/>
            <person name="Robinson-Rechavi M."/>
            <person name="Bouchez O."/>
            <person name="Lampietro C."/>
            <person name="Lopez Roques C."/>
            <person name="Donnadieu C."/>
            <person name="Postlethwait J."/>
            <person name="Bobe J."/>
            <person name="Dillon D."/>
            <person name="Chandos A."/>
            <person name="von Hippel F."/>
            <person name="Guiguen Y."/>
        </authorList>
    </citation>
    <scope>NUCLEOTIDE SEQUENCE</scope>
    <source>
        <strain evidence="1">YG-Jan2019</strain>
    </source>
</reference>
<organism evidence="1 2">
    <name type="scientific">Dallia pectoralis</name>
    <name type="common">Alaska blackfish</name>
    <dbReference type="NCBI Taxonomy" id="75939"/>
    <lineage>
        <taxon>Eukaryota</taxon>
        <taxon>Metazoa</taxon>
        <taxon>Chordata</taxon>
        <taxon>Craniata</taxon>
        <taxon>Vertebrata</taxon>
        <taxon>Euteleostomi</taxon>
        <taxon>Actinopterygii</taxon>
        <taxon>Neopterygii</taxon>
        <taxon>Teleostei</taxon>
        <taxon>Protacanthopterygii</taxon>
        <taxon>Esociformes</taxon>
        <taxon>Umbridae</taxon>
        <taxon>Dallia</taxon>
    </lineage>
</organism>
<protein>
    <submittedName>
        <fullName evidence="1">Uncharacterized protein</fullName>
    </submittedName>
</protein>
<evidence type="ECO:0000313" key="2">
    <source>
        <dbReference type="Proteomes" id="UP001157502"/>
    </source>
</evidence>
<dbReference type="Proteomes" id="UP001157502">
    <property type="component" value="Chromosome 33"/>
</dbReference>
<accession>A0ACC2F5W7</accession>
<name>A0ACC2F5W7_DALPE</name>
<evidence type="ECO:0000313" key="1">
    <source>
        <dbReference type="EMBL" id="KAJ7986734.1"/>
    </source>
</evidence>
<gene>
    <name evidence="1" type="ORF">DPEC_G00331470</name>
</gene>